<evidence type="ECO:0000256" key="5">
    <source>
        <dbReference type="PROSITE-ProRule" id="PRU00070"/>
    </source>
</evidence>
<keyword evidence="9" id="KW-1185">Reference proteome</keyword>
<feature type="DNA-binding region" description="DM" evidence="5">
    <location>
        <begin position="19"/>
        <end position="66"/>
    </location>
</feature>
<evidence type="ECO:0000313" key="9">
    <source>
        <dbReference type="Proteomes" id="UP000014500"/>
    </source>
</evidence>
<dbReference type="eggNOG" id="KOG3815">
    <property type="taxonomic scope" value="Eukaryota"/>
</dbReference>
<dbReference type="SMART" id="SM00301">
    <property type="entry name" value="DM"/>
    <property type="match status" value="1"/>
</dbReference>
<dbReference type="STRING" id="126957.T1J9X2"/>
<keyword evidence="1 5" id="KW-0479">Metal-binding</keyword>
<evidence type="ECO:0000256" key="1">
    <source>
        <dbReference type="ARBA" id="ARBA00022723"/>
    </source>
</evidence>
<dbReference type="EMBL" id="JH431979">
    <property type="status" value="NOT_ANNOTATED_CDS"/>
    <property type="molecule type" value="Genomic_DNA"/>
</dbReference>
<dbReference type="SUPFAM" id="SSF82927">
    <property type="entry name" value="Cysteine-rich DNA binding domain, (DM domain)"/>
    <property type="match status" value="1"/>
</dbReference>
<accession>T1J9X2</accession>
<reference evidence="8" key="2">
    <citation type="submission" date="2015-02" db="UniProtKB">
        <authorList>
            <consortium name="EnsemblMetazoa"/>
        </authorList>
    </citation>
    <scope>IDENTIFICATION</scope>
</reference>
<dbReference type="PANTHER" id="PTHR12322">
    <property type="entry name" value="DOUBLESEX AND MAB-3 RELATED TRANSCRIPTION FACTOR DMRT"/>
    <property type="match status" value="1"/>
</dbReference>
<dbReference type="InterPro" id="IPR001275">
    <property type="entry name" value="DM_DNA-bd"/>
</dbReference>
<evidence type="ECO:0000256" key="4">
    <source>
        <dbReference type="ARBA" id="ARBA00023242"/>
    </source>
</evidence>
<dbReference type="PhylomeDB" id="T1J9X2"/>
<evidence type="ECO:0000256" key="6">
    <source>
        <dbReference type="SAM" id="MobiDB-lite"/>
    </source>
</evidence>
<evidence type="ECO:0000256" key="3">
    <source>
        <dbReference type="ARBA" id="ARBA00023125"/>
    </source>
</evidence>
<dbReference type="GO" id="GO:0046872">
    <property type="term" value="F:metal ion binding"/>
    <property type="evidence" value="ECO:0007669"/>
    <property type="project" value="UniProtKB-KW"/>
</dbReference>
<keyword evidence="2 5" id="KW-0862">Zinc</keyword>
<dbReference type="EnsemblMetazoa" id="SMAR010523-RA">
    <property type="protein sequence ID" value="SMAR010523-PA"/>
    <property type="gene ID" value="SMAR010523"/>
</dbReference>
<sequence length="285" mass="31330">MLLAHHQPTTEKGARRPKCARCRNHGMISWLKGHKRHCRFKDCTCPKCNLIAERQRVMAAQVALKRQQAAEDAIAIGLRAVTTGTSYSYLPPGPIFGLQVTRPEASDPNTPNHQPQSQEEDAQSPDISSDEDINASPPRIPPTSAPPRNQSILELVLHNYEGAEMSKALQHLISSDTPSYLPPLRPLPPPMLPNASVSIGSVQSAFTPLTPSSHHLPLLSAGAVPFENSYSATRFPFLSPSTRPDFFALSPSYHPYAPPRFMFHSYPVCANGCAQCVERTHETKN</sequence>
<dbReference type="FunFam" id="4.10.1040.10:FF:000001">
    <property type="entry name" value="doublesex- and mab-3-related transcription factor 1"/>
    <property type="match status" value="1"/>
</dbReference>
<feature type="region of interest" description="Disordered" evidence="6">
    <location>
        <begin position="98"/>
        <end position="149"/>
    </location>
</feature>
<dbReference type="GO" id="GO:0000981">
    <property type="term" value="F:DNA-binding transcription factor activity, RNA polymerase II-specific"/>
    <property type="evidence" value="ECO:0007669"/>
    <property type="project" value="TreeGrafter"/>
</dbReference>
<reference evidence="9" key="1">
    <citation type="submission" date="2011-05" db="EMBL/GenBank/DDBJ databases">
        <authorList>
            <person name="Richards S.R."/>
            <person name="Qu J."/>
            <person name="Jiang H."/>
            <person name="Jhangiani S.N."/>
            <person name="Agravi P."/>
            <person name="Goodspeed R."/>
            <person name="Gross S."/>
            <person name="Mandapat C."/>
            <person name="Jackson L."/>
            <person name="Mathew T."/>
            <person name="Pu L."/>
            <person name="Thornton R."/>
            <person name="Saada N."/>
            <person name="Wilczek-Boney K.B."/>
            <person name="Lee S."/>
            <person name="Kovar C."/>
            <person name="Wu Y."/>
            <person name="Scherer S.E."/>
            <person name="Worley K.C."/>
            <person name="Muzny D.M."/>
            <person name="Gibbs R."/>
        </authorList>
    </citation>
    <scope>NUCLEOTIDE SEQUENCE</scope>
    <source>
        <strain evidence="9">Brora</strain>
    </source>
</reference>
<dbReference type="Proteomes" id="UP000014500">
    <property type="component" value="Unassembled WGS sequence"/>
</dbReference>
<dbReference type="PROSITE" id="PS40000">
    <property type="entry name" value="DM_1"/>
    <property type="match status" value="1"/>
</dbReference>
<feature type="compositionally biased region" description="Polar residues" evidence="6">
    <location>
        <begin position="107"/>
        <end position="117"/>
    </location>
</feature>
<dbReference type="GO" id="GO:0007548">
    <property type="term" value="P:sex differentiation"/>
    <property type="evidence" value="ECO:0007669"/>
    <property type="project" value="TreeGrafter"/>
</dbReference>
<evidence type="ECO:0000259" key="7">
    <source>
        <dbReference type="PROSITE" id="PS50809"/>
    </source>
</evidence>
<dbReference type="PROSITE" id="PS50809">
    <property type="entry name" value="DM_2"/>
    <property type="match status" value="1"/>
</dbReference>
<dbReference type="GO" id="GO:0000978">
    <property type="term" value="F:RNA polymerase II cis-regulatory region sequence-specific DNA binding"/>
    <property type="evidence" value="ECO:0007669"/>
    <property type="project" value="TreeGrafter"/>
</dbReference>
<protein>
    <recommendedName>
        <fullName evidence="7">DM domain-containing protein</fullName>
    </recommendedName>
</protein>
<keyword evidence="3 5" id="KW-0238">DNA-binding</keyword>
<keyword evidence="4 5" id="KW-0539">Nucleus</keyword>
<dbReference type="InterPro" id="IPR026607">
    <property type="entry name" value="DMRT"/>
</dbReference>
<dbReference type="AlphaFoldDB" id="T1J9X2"/>
<feature type="compositionally biased region" description="Acidic residues" evidence="6">
    <location>
        <begin position="118"/>
        <end position="133"/>
    </location>
</feature>
<name>T1J9X2_STRMM</name>
<dbReference type="Pfam" id="PF00751">
    <property type="entry name" value="DM"/>
    <property type="match status" value="1"/>
</dbReference>
<comment type="subcellular location">
    <subcellularLocation>
        <location evidence="5">Nucleus</location>
    </subcellularLocation>
</comment>
<evidence type="ECO:0000256" key="2">
    <source>
        <dbReference type="ARBA" id="ARBA00022833"/>
    </source>
</evidence>
<proteinExistence type="predicted"/>
<dbReference type="InterPro" id="IPR036407">
    <property type="entry name" value="DM_DNA-bd_sf"/>
</dbReference>
<feature type="domain" description="DM" evidence="7">
    <location>
        <begin position="19"/>
        <end position="66"/>
    </location>
</feature>
<dbReference type="GO" id="GO:0005634">
    <property type="term" value="C:nucleus"/>
    <property type="evidence" value="ECO:0007669"/>
    <property type="project" value="UniProtKB-SubCell"/>
</dbReference>
<organism evidence="8 9">
    <name type="scientific">Strigamia maritima</name>
    <name type="common">European centipede</name>
    <name type="synonym">Geophilus maritimus</name>
    <dbReference type="NCBI Taxonomy" id="126957"/>
    <lineage>
        <taxon>Eukaryota</taxon>
        <taxon>Metazoa</taxon>
        <taxon>Ecdysozoa</taxon>
        <taxon>Arthropoda</taxon>
        <taxon>Myriapoda</taxon>
        <taxon>Chilopoda</taxon>
        <taxon>Pleurostigmophora</taxon>
        <taxon>Geophilomorpha</taxon>
        <taxon>Linotaeniidae</taxon>
        <taxon>Strigamia</taxon>
    </lineage>
</organism>
<dbReference type="PANTHER" id="PTHR12322:SF118">
    <property type="entry name" value="DM DOMAIN-CONTAINING PROTEIN"/>
    <property type="match status" value="1"/>
</dbReference>
<dbReference type="Gene3D" id="4.10.1040.10">
    <property type="entry name" value="DM DNA-binding domain"/>
    <property type="match status" value="1"/>
</dbReference>
<evidence type="ECO:0000313" key="8">
    <source>
        <dbReference type="EnsemblMetazoa" id="SMAR010523-PA"/>
    </source>
</evidence>
<dbReference type="HOGENOM" id="CLU_977688_0_0_1"/>